<dbReference type="PANTHER" id="PTHR47331:SF5">
    <property type="entry name" value="RIBONUCLEASE H"/>
    <property type="match status" value="1"/>
</dbReference>
<organism evidence="2 3">
    <name type="scientific">Cyphomyrmex costatus</name>
    <dbReference type="NCBI Taxonomy" id="456900"/>
    <lineage>
        <taxon>Eukaryota</taxon>
        <taxon>Metazoa</taxon>
        <taxon>Ecdysozoa</taxon>
        <taxon>Arthropoda</taxon>
        <taxon>Hexapoda</taxon>
        <taxon>Insecta</taxon>
        <taxon>Pterygota</taxon>
        <taxon>Neoptera</taxon>
        <taxon>Endopterygota</taxon>
        <taxon>Hymenoptera</taxon>
        <taxon>Apocrita</taxon>
        <taxon>Aculeata</taxon>
        <taxon>Formicoidea</taxon>
        <taxon>Formicidae</taxon>
        <taxon>Myrmicinae</taxon>
        <taxon>Cyphomyrmex</taxon>
    </lineage>
</organism>
<evidence type="ECO:0000313" key="3">
    <source>
        <dbReference type="Proteomes" id="UP000078542"/>
    </source>
</evidence>
<dbReference type="EMBL" id="LKEX01009348">
    <property type="protein sequence ID" value="KYN50072.1"/>
    <property type="molecule type" value="Genomic_DNA"/>
</dbReference>
<keyword evidence="3" id="KW-1185">Reference proteome</keyword>
<dbReference type="Proteomes" id="UP000078542">
    <property type="component" value="Unassembled WGS sequence"/>
</dbReference>
<dbReference type="AlphaFoldDB" id="A0A151K1X7"/>
<feature type="compositionally biased region" description="Basic and acidic residues" evidence="1">
    <location>
        <begin position="269"/>
        <end position="279"/>
    </location>
</feature>
<accession>A0A151K1X7</accession>
<dbReference type="STRING" id="456900.A0A151K1X7"/>
<dbReference type="InterPro" id="IPR005312">
    <property type="entry name" value="DUF1759"/>
</dbReference>
<protein>
    <recommendedName>
        <fullName evidence="4">Gag-Pol polyprotein</fullName>
    </recommendedName>
</protein>
<sequence>MTDRIKLLIQKRTSLKSQITNLTNLLEKDRHGHHDKAALKARMDRVTELFHAYEDYNDELLTLDSNENHKDEFANVQDRFYSLLIRVRTLTDSIQSVANTSMGIDAPSPVDTASTVVNHKMKLPKVSLPNFDGSYEKWLSFKNAFIAMIDSRTDLSDVEKLQYLQSAVTGEAANKIKILSIESANYSRAWELLKRAYELADDAQQHVASLAAMGVSIGSEMLVNILERKLPKNTADKWEETLGRDEFPKIDELYEFLYRSAVRVSKRVRPEASRLDDKSSSSVKKPRTSNKAFAINTANSCIACKNKQHPLYKCDKFKQLDASKRIEIVRNARLCYNCLRSHRGKPCNYANCTICQKRHNTLLHLDKYPSVTTKIDAADSKTDKTS</sequence>
<dbReference type="PANTHER" id="PTHR47331">
    <property type="entry name" value="PHD-TYPE DOMAIN-CONTAINING PROTEIN"/>
    <property type="match status" value="1"/>
</dbReference>
<proteinExistence type="predicted"/>
<dbReference type="Pfam" id="PF03564">
    <property type="entry name" value="DUF1759"/>
    <property type="match status" value="1"/>
</dbReference>
<comment type="caution">
    <text evidence="2">The sequence shown here is derived from an EMBL/GenBank/DDBJ whole genome shotgun (WGS) entry which is preliminary data.</text>
</comment>
<evidence type="ECO:0000256" key="1">
    <source>
        <dbReference type="SAM" id="MobiDB-lite"/>
    </source>
</evidence>
<evidence type="ECO:0008006" key="4">
    <source>
        <dbReference type="Google" id="ProtNLM"/>
    </source>
</evidence>
<reference evidence="2 3" key="1">
    <citation type="submission" date="2016-03" db="EMBL/GenBank/DDBJ databases">
        <title>Cyphomyrmex costatus WGS genome.</title>
        <authorList>
            <person name="Nygaard S."/>
            <person name="Hu H."/>
            <person name="Boomsma J."/>
            <person name="Zhang G."/>
        </authorList>
    </citation>
    <scope>NUCLEOTIDE SEQUENCE [LARGE SCALE GENOMIC DNA]</scope>
    <source>
        <strain evidence="2">MS0001</strain>
        <tissue evidence="2">Whole body</tissue>
    </source>
</reference>
<gene>
    <name evidence="2" type="ORF">ALC62_00100</name>
</gene>
<name>A0A151K1X7_9HYME</name>
<feature type="region of interest" description="Disordered" evidence="1">
    <location>
        <begin position="269"/>
        <end position="288"/>
    </location>
</feature>
<evidence type="ECO:0000313" key="2">
    <source>
        <dbReference type="EMBL" id="KYN50072.1"/>
    </source>
</evidence>